<dbReference type="NCBIfam" id="NF003015">
    <property type="entry name" value="PRK03858.1"/>
    <property type="match status" value="1"/>
</dbReference>
<keyword evidence="4" id="KW-0239">DNA-directed DNA polymerase</keyword>
<feature type="site" description="Substrate discrimination" evidence="4">
    <location>
        <position position="20"/>
    </location>
</feature>
<dbReference type="Pfam" id="PF00817">
    <property type="entry name" value="IMS"/>
    <property type="match status" value="1"/>
</dbReference>
<dbReference type="GO" id="GO:0003887">
    <property type="term" value="F:DNA-directed DNA polymerase activity"/>
    <property type="evidence" value="ECO:0007669"/>
    <property type="project" value="UniProtKB-EC"/>
</dbReference>
<dbReference type="InterPro" id="IPR043128">
    <property type="entry name" value="Rev_trsase/Diguanyl_cyclase"/>
</dbReference>
<dbReference type="CDD" id="cd03586">
    <property type="entry name" value="PolY_Pol_IV_kappa"/>
    <property type="match status" value="1"/>
</dbReference>
<dbReference type="Gene3D" id="1.10.150.20">
    <property type="entry name" value="5' to 3' exonuclease, C-terminal subdomain"/>
    <property type="match status" value="1"/>
</dbReference>
<keyword evidence="4" id="KW-0479">Metal-binding</keyword>
<dbReference type="Gene3D" id="3.30.1490.100">
    <property type="entry name" value="DNA polymerase, Y-family, little finger domain"/>
    <property type="match status" value="1"/>
</dbReference>
<dbReference type="InterPro" id="IPR024728">
    <property type="entry name" value="PolY_HhH_motif"/>
</dbReference>
<dbReference type="InterPro" id="IPR036775">
    <property type="entry name" value="DNA_pol_Y-fam_lit_finger_sf"/>
</dbReference>
<comment type="caution">
    <text evidence="6">The sequence shown here is derived from an EMBL/GenBank/DDBJ whole genome shotgun (WGS) entry which is preliminary data.</text>
</comment>
<keyword evidence="4" id="KW-0227">DNA damage</keyword>
<dbReference type="PROSITE" id="PS50173">
    <property type="entry name" value="UMUC"/>
    <property type="match status" value="1"/>
</dbReference>
<keyword evidence="4 6" id="KW-0808">Transferase</keyword>
<keyword evidence="7" id="KW-1185">Reference proteome</keyword>
<gene>
    <name evidence="4 6" type="primary">dinB</name>
    <name evidence="6" type="ORF">AB0C36_07505</name>
</gene>
<keyword evidence="4" id="KW-0238">DNA-binding</keyword>
<dbReference type="EC" id="2.7.7.7" evidence="4"/>
<dbReference type="InterPro" id="IPR001126">
    <property type="entry name" value="UmuC"/>
</dbReference>
<dbReference type="PANTHER" id="PTHR11076">
    <property type="entry name" value="DNA REPAIR POLYMERASE UMUC / TRANSFERASE FAMILY MEMBER"/>
    <property type="match status" value="1"/>
</dbReference>
<dbReference type="HAMAP" id="MF_01113">
    <property type="entry name" value="DNApol_IV"/>
    <property type="match status" value="1"/>
</dbReference>
<keyword evidence="4" id="KW-0234">DNA repair</keyword>
<dbReference type="EMBL" id="JBEZFP010000013">
    <property type="protein sequence ID" value="MEU8133338.1"/>
    <property type="molecule type" value="Genomic_DNA"/>
</dbReference>
<feature type="domain" description="UmuC" evidence="5">
    <location>
        <begin position="11"/>
        <end position="192"/>
    </location>
</feature>
<evidence type="ECO:0000313" key="6">
    <source>
        <dbReference type="EMBL" id="MEU8133338.1"/>
    </source>
</evidence>
<evidence type="ECO:0000259" key="5">
    <source>
        <dbReference type="PROSITE" id="PS50173"/>
    </source>
</evidence>
<evidence type="ECO:0000256" key="2">
    <source>
        <dbReference type="ARBA" id="ARBA00025589"/>
    </source>
</evidence>
<dbReference type="Pfam" id="PF11799">
    <property type="entry name" value="IMS_C"/>
    <property type="match status" value="1"/>
</dbReference>
<evidence type="ECO:0000256" key="3">
    <source>
        <dbReference type="ARBA" id="ARBA00049244"/>
    </source>
</evidence>
<comment type="catalytic activity">
    <reaction evidence="3 4">
        <text>DNA(n) + a 2'-deoxyribonucleoside 5'-triphosphate = DNA(n+1) + diphosphate</text>
        <dbReference type="Rhea" id="RHEA:22508"/>
        <dbReference type="Rhea" id="RHEA-COMP:17339"/>
        <dbReference type="Rhea" id="RHEA-COMP:17340"/>
        <dbReference type="ChEBI" id="CHEBI:33019"/>
        <dbReference type="ChEBI" id="CHEBI:61560"/>
        <dbReference type="ChEBI" id="CHEBI:173112"/>
        <dbReference type="EC" id="2.7.7.7"/>
    </reaction>
</comment>
<dbReference type="InterPro" id="IPR022880">
    <property type="entry name" value="DNApol_IV"/>
</dbReference>
<comment type="similarity">
    <text evidence="1 4">Belongs to the DNA polymerase type-Y family.</text>
</comment>
<dbReference type="SUPFAM" id="SSF56672">
    <property type="entry name" value="DNA/RNA polymerases"/>
    <property type="match status" value="1"/>
</dbReference>
<proteinExistence type="inferred from homology"/>
<keyword evidence="4 6" id="KW-0548">Nucleotidyltransferase</keyword>
<keyword evidence="4" id="KW-0235">DNA replication</keyword>
<evidence type="ECO:0000256" key="1">
    <source>
        <dbReference type="ARBA" id="ARBA00010945"/>
    </source>
</evidence>
<protein>
    <recommendedName>
        <fullName evidence="4">DNA polymerase IV</fullName>
        <shortName evidence="4">Pol IV</shortName>
        <ecNumber evidence="4">2.7.7.7</ecNumber>
    </recommendedName>
</protein>
<dbReference type="Proteomes" id="UP001551482">
    <property type="component" value="Unassembled WGS sequence"/>
</dbReference>
<keyword evidence="4" id="KW-0515">Mutator protein</keyword>
<organism evidence="6 7">
    <name type="scientific">Streptodolium elevatio</name>
    <dbReference type="NCBI Taxonomy" id="3157996"/>
    <lineage>
        <taxon>Bacteria</taxon>
        <taxon>Bacillati</taxon>
        <taxon>Actinomycetota</taxon>
        <taxon>Actinomycetes</taxon>
        <taxon>Kitasatosporales</taxon>
        <taxon>Streptomycetaceae</taxon>
        <taxon>Streptodolium</taxon>
    </lineage>
</organism>
<comment type="function">
    <text evidence="2 4">Poorly processive, error-prone DNA polymerase involved in untargeted mutagenesis. Copies undamaged DNA at stalled replication forks, which arise in vivo from mismatched or misaligned primer ends. These misaligned primers can be extended by PolIV. Exhibits no 3'-5' exonuclease (proofreading) activity. May be involved in translesional synthesis, in conjunction with the beta clamp from PolIII.</text>
</comment>
<feature type="active site" evidence="4">
    <location>
        <position position="110"/>
    </location>
</feature>
<dbReference type="SUPFAM" id="SSF100879">
    <property type="entry name" value="Lesion bypass DNA polymerase (Y-family), little finger domain"/>
    <property type="match status" value="1"/>
</dbReference>
<feature type="binding site" evidence="4">
    <location>
        <position position="15"/>
    </location>
    <ligand>
        <name>Mg(2+)</name>
        <dbReference type="ChEBI" id="CHEBI:18420"/>
    </ligand>
</feature>
<keyword evidence="4" id="KW-0963">Cytoplasm</keyword>
<dbReference type="NCBIfam" id="NF002677">
    <property type="entry name" value="PRK02406.1"/>
    <property type="match status" value="1"/>
</dbReference>
<dbReference type="InterPro" id="IPR017961">
    <property type="entry name" value="DNA_pol_Y-fam_little_finger"/>
</dbReference>
<dbReference type="Pfam" id="PF11798">
    <property type="entry name" value="IMS_HHH"/>
    <property type="match status" value="1"/>
</dbReference>
<dbReference type="InterPro" id="IPR050116">
    <property type="entry name" value="DNA_polymerase-Y"/>
</dbReference>
<dbReference type="InterPro" id="IPR043502">
    <property type="entry name" value="DNA/RNA_pol_sf"/>
</dbReference>
<evidence type="ECO:0000256" key="4">
    <source>
        <dbReference type="HAMAP-Rule" id="MF_01113"/>
    </source>
</evidence>
<evidence type="ECO:0000313" key="7">
    <source>
        <dbReference type="Proteomes" id="UP001551482"/>
    </source>
</evidence>
<comment type="cofactor">
    <cofactor evidence="4">
        <name>Mg(2+)</name>
        <dbReference type="ChEBI" id="CHEBI:18420"/>
    </cofactor>
    <text evidence="4">Binds 2 magnesium ions per subunit.</text>
</comment>
<sequence length="403" mass="43299">MTSDPTTPPTVMHVDMDAFYASVEIRRRPELAGRPVVVGALGARGVVLSATHDVRAYGVHAGQPVGRARRLCPQAVYLPPDHDEYARVSDNVMAMLRSITPTVEPLSLDEAFLDLGGSLRRLGGDPVRVGEMIRARIADEQGITCSVGVAGTKFVAKLAGATVKPDGLCLVHDHEAVAFLHPLPVSRLWGVGERTEAVLTRLGLHTVGDIAHTPRATLCRALGQAAGRTLHALAWGRDERPVVPSEPERSMGHEETFPADVDDPEVVRRALLRLATRTGARLRAAGLAGRTVSIKVRFSDFTTLTRSKTLREATDVGREIYTTACALHAGLGLERARLRLVGVRMEHLVDGDRPRQMVLGERARGWAEVERAADAVRDRFGGQALAPASLLGGSSGRPPGTRG</sequence>
<dbReference type="PANTHER" id="PTHR11076:SF33">
    <property type="entry name" value="DNA POLYMERASE KAPPA"/>
    <property type="match status" value="1"/>
</dbReference>
<name>A0ABV3DC65_9ACTN</name>
<dbReference type="Gene3D" id="3.40.1170.60">
    <property type="match status" value="1"/>
</dbReference>
<keyword evidence="4" id="KW-0460">Magnesium</keyword>
<accession>A0ABV3DC65</accession>
<comment type="subunit">
    <text evidence="4">Monomer.</text>
</comment>
<comment type="subcellular location">
    <subcellularLocation>
        <location evidence="4">Cytoplasm</location>
    </subcellularLocation>
</comment>
<dbReference type="RefSeq" id="WP_358350652.1">
    <property type="nucleotide sequence ID" value="NZ_JBEZFP010000013.1"/>
</dbReference>
<dbReference type="Gene3D" id="3.30.70.270">
    <property type="match status" value="1"/>
</dbReference>
<feature type="binding site" evidence="4">
    <location>
        <position position="109"/>
    </location>
    <ligand>
        <name>Mg(2+)</name>
        <dbReference type="ChEBI" id="CHEBI:18420"/>
    </ligand>
</feature>
<reference evidence="6 7" key="1">
    <citation type="submission" date="2024-06" db="EMBL/GenBank/DDBJ databases">
        <title>The Natural Products Discovery Center: Release of the First 8490 Sequenced Strains for Exploring Actinobacteria Biosynthetic Diversity.</title>
        <authorList>
            <person name="Kalkreuter E."/>
            <person name="Kautsar S.A."/>
            <person name="Yang D."/>
            <person name="Bader C.D."/>
            <person name="Teijaro C.N."/>
            <person name="Fluegel L."/>
            <person name="Davis C.M."/>
            <person name="Simpson J.R."/>
            <person name="Lauterbach L."/>
            <person name="Steele A.D."/>
            <person name="Gui C."/>
            <person name="Meng S."/>
            <person name="Li G."/>
            <person name="Viehrig K."/>
            <person name="Ye F."/>
            <person name="Su P."/>
            <person name="Kiefer A.F."/>
            <person name="Nichols A."/>
            <person name="Cepeda A.J."/>
            <person name="Yan W."/>
            <person name="Fan B."/>
            <person name="Jiang Y."/>
            <person name="Adhikari A."/>
            <person name="Zheng C.-J."/>
            <person name="Schuster L."/>
            <person name="Cowan T.M."/>
            <person name="Smanski M.J."/>
            <person name="Chevrette M.G."/>
            <person name="De Carvalho L.P.S."/>
            <person name="Shen B."/>
        </authorList>
    </citation>
    <scope>NUCLEOTIDE SEQUENCE [LARGE SCALE GENOMIC DNA]</scope>
    <source>
        <strain evidence="6 7">NPDC048946</strain>
    </source>
</reference>